<dbReference type="PANTHER" id="PTHR10044">
    <property type="entry name" value="INHIBITOR OF APOPTOSIS"/>
    <property type="match status" value="1"/>
</dbReference>
<dbReference type="EMBL" id="KB735202">
    <property type="protein sequence ID" value="ENN83417.1"/>
    <property type="molecule type" value="Genomic_DNA"/>
</dbReference>
<evidence type="ECO:0000256" key="2">
    <source>
        <dbReference type="ARBA" id="ARBA00022723"/>
    </source>
</evidence>
<dbReference type="PROSITE" id="PS01282">
    <property type="entry name" value="BIR_REPEAT_1"/>
    <property type="match status" value="2"/>
</dbReference>
<feature type="region of interest" description="Disordered" evidence="5">
    <location>
        <begin position="189"/>
        <end position="228"/>
    </location>
</feature>
<dbReference type="Gene3D" id="3.30.40.10">
    <property type="entry name" value="Zinc/RING finger domain, C3HC4 (zinc finger)"/>
    <property type="match status" value="1"/>
</dbReference>
<gene>
    <name evidence="6" type="ORF">YQE_00224</name>
</gene>
<evidence type="ECO:0000256" key="4">
    <source>
        <dbReference type="ARBA" id="ARBA00022833"/>
    </source>
</evidence>
<keyword evidence="4" id="KW-0862">Zinc</keyword>
<dbReference type="FunFam" id="1.10.1170.10:FF:000002">
    <property type="entry name" value="Baculoviral IAP repeat containing 7"/>
    <property type="match status" value="1"/>
</dbReference>
<evidence type="ECO:0000256" key="5">
    <source>
        <dbReference type="SAM" id="MobiDB-lite"/>
    </source>
</evidence>
<dbReference type="GO" id="GO:0008270">
    <property type="term" value="F:zinc ion binding"/>
    <property type="evidence" value="ECO:0007669"/>
    <property type="project" value="UniProtKB-KW"/>
</dbReference>
<dbReference type="PANTHER" id="PTHR10044:SF174">
    <property type="entry name" value="DEATH-ASSOCIATED INHIBITOR OF APOPTOSIS 1"/>
    <property type="match status" value="1"/>
</dbReference>
<dbReference type="SUPFAM" id="SSF57924">
    <property type="entry name" value="Inhibitor of apoptosis (IAP) repeat"/>
    <property type="match status" value="2"/>
</dbReference>
<dbReference type="OrthoDB" id="5855668at2759"/>
<dbReference type="OMA" id="PACPFVM"/>
<dbReference type="Pfam" id="PF13920">
    <property type="entry name" value="zf-C3HC4_3"/>
    <property type="match status" value="1"/>
</dbReference>
<proteinExistence type="inferred from homology"/>
<evidence type="ECO:0000256" key="3">
    <source>
        <dbReference type="ARBA" id="ARBA00022771"/>
    </source>
</evidence>
<dbReference type="SMART" id="SM00238">
    <property type="entry name" value="BIR"/>
    <property type="match status" value="2"/>
</dbReference>
<keyword evidence="3" id="KW-0863">Zinc-finger</keyword>
<organism evidence="6">
    <name type="scientific">Dendroctonus ponderosae</name>
    <name type="common">Mountain pine beetle</name>
    <dbReference type="NCBI Taxonomy" id="77166"/>
    <lineage>
        <taxon>Eukaryota</taxon>
        <taxon>Metazoa</taxon>
        <taxon>Ecdysozoa</taxon>
        <taxon>Arthropoda</taxon>
        <taxon>Hexapoda</taxon>
        <taxon>Insecta</taxon>
        <taxon>Pterygota</taxon>
        <taxon>Neoptera</taxon>
        <taxon>Endopterygota</taxon>
        <taxon>Coleoptera</taxon>
        <taxon>Polyphaga</taxon>
        <taxon>Cucujiformia</taxon>
        <taxon>Curculionidae</taxon>
        <taxon>Scolytinae</taxon>
        <taxon>Dendroctonus</taxon>
    </lineage>
</organism>
<evidence type="ECO:0000256" key="1">
    <source>
        <dbReference type="ARBA" id="ARBA00006672"/>
    </source>
</evidence>
<dbReference type="GO" id="GO:0005737">
    <property type="term" value="C:cytoplasm"/>
    <property type="evidence" value="ECO:0007669"/>
    <property type="project" value="TreeGrafter"/>
</dbReference>
<evidence type="ECO:0000313" key="6">
    <source>
        <dbReference type="EMBL" id="ENN83417.1"/>
    </source>
</evidence>
<comment type="similarity">
    <text evidence="1">Belongs to the IAP family.</text>
</comment>
<feature type="compositionally biased region" description="Basic and acidic residues" evidence="5">
    <location>
        <begin position="204"/>
        <end position="217"/>
    </location>
</feature>
<dbReference type="PROSITE" id="PS50143">
    <property type="entry name" value="BIR_REPEAT_2"/>
    <property type="match status" value="2"/>
</dbReference>
<dbReference type="PROSITE" id="PS50089">
    <property type="entry name" value="ZF_RING_2"/>
    <property type="match status" value="1"/>
</dbReference>
<accession>N6UWY3</accession>
<dbReference type="GO" id="GO:0005634">
    <property type="term" value="C:nucleus"/>
    <property type="evidence" value="ECO:0007669"/>
    <property type="project" value="TreeGrafter"/>
</dbReference>
<feature type="non-terminal residue" evidence="6">
    <location>
        <position position="1"/>
    </location>
</feature>
<sequence>MSSTVVKQVILAKSKNFPKRNLLTANGLEYLSETDNSNKAQLSLLEASSSQPDYKSYPGRLRTFANWPNREIAKELLAKAGFYYKNESDIVQCAYCYIEGYHWVAGDDPLKDHRTWSPACPFVMNSVEPKLADAGFYYLGTGDQTICFHCGGGLKDWEQNDSPWEQHALWFPKCSYVYLMKGPEYIQEVKDKRNPRPSTSSSESETKESAKEAKAEEAVAASSADEEKDKTGEEKTLCKICYKNEVGVVFLPCGHVVACVECSSTLKNCAICRKPLEATVRAFLS</sequence>
<reference evidence="6" key="1">
    <citation type="journal article" date="2013" name="Genome Biol.">
        <title>Draft genome of the mountain pine beetle, Dendroctonus ponderosae Hopkins, a major forest pest.</title>
        <authorList>
            <person name="Keeling C.I."/>
            <person name="Yuen M.M."/>
            <person name="Liao N.Y."/>
            <person name="Docking T.R."/>
            <person name="Chan S.K."/>
            <person name="Taylor G.A."/>
            <person name="Palmquist D.L."/>
            <person name="Jackman S.D."/>
            <person name="Nguyen A."/>
            <person name="Li M."/>
            <person name="Henderson H."/>
            <person name="Janes J.K."/>
            <person name="Zhao Y."/>
            <person name="Pandoh P."/>
            <person name="Moore R."/>
            <person name="Sperling F.A."/>
            <person name="Huber D.P."/>
            <person name="Birol I."/>
            <person name="Jones S.J."/>
            <person name="Bohlmann J."/>
        </authorList>
    </citation>
    <scope>NUCLEOTIDE SEQUENCE</scope>
</reference>
<dbReference type="CDD" id="cd00022">
    <property type="entry name" value="BIR"/>
    <property type="match status" value="2"/>
</dbReference>
<name>N6UWY3_DENPD</name>
<protein>
    <submittedName>
        <fullName evidence="6">Uncharacterized protein</fullName>
    </submittedName>
</protein>
<dbReference type="Gene3D" id="1.10.1170.10">
    <property type="entry name" value="Inhibitor Of Apoptosis Protein (2mihbC-IAP-1), Chain A"/>
    <property type="match status" value="2"/>
</dbReference>
<dbReference type="InterPro" id="IPR001841">
    <property type="entry name" value="Znf_RING"/>
</dbReference>
<dbReference type="AlphaFoldDB" id="N6UWY3"/>
<dbReference type="SMART" id="SM00184">
    <property type="entry name" value="RING"/>
    <property type="match status" value="1"/>
</dbReference>
<dbReference type="Pfam" id="PF00653">
    <property type="entry name" value="BIR"/>
    <property type="match status" value="2"/>
</dbReference>
<dbReference type="HOGENOM" id="CLU_016347_1_0_1"/>
<dbReference type="InterPro" id="IPR001370">
    <property type="entry name" value="BIR_rpt"/>
</dbReference>
<dbReference type="InterPro" id="IPR013083">
    <property type="entry name" value="Znf_RING/FYVE/PHD"/>
</dbReference>
<dbReference type="InterPro" id="IPR050784">
    <property type="entry name" value="IAP"/>
</dbReference>
<keyword evidence="2" id="KW-0479">Metal-binding</keyword>